<feature type="chain" id="PRO_5031397334" description="Bacterial Ig domain-containing protein" evidence="3">
    <location>
        <begin position="24"/>
        <end position="661"/>
    </location>
</feature>
<evidence type="ECO:0000256" key="3">
    <source>
        <dbReference type="SAM" id="SignalP"/>
    </source>
</evidence>
<dbReference type="InterPro" id="IPR043504">
    <property type="entry name" value="Peptidase_S1_PA_chymotrypsin"/>
</dbReference>
<evidence type="ECO:0000256" key="2">
    <source>
        <dbReference type="SAM" id="Phobius"/>
    </source>
</evidence>
<evidence type="ECO:0000313" key="5">
    <source>
        <dbReference type="Proteomes" id="UP000533598"/>
    </source>
</evidence>
<dbReference type="Gene3D" id="3.30.300.50">
    <property type="match status" value="1"/>
</dbReference>
<keyword evidence="2" id="KW-1133">Transmembrane helix</keyword>
<dbReference type="Gene3D" id="2.60.40.10">
    <property type="entry name" value="Immunoglobulins"/>
    <property type="match status" value="2"/>
</dbReference>
<proteinExistence type="predicted"/>
<name>A0A7W7C594_9PSEU</name>
<dbReference type="GO" id="GO:0005975">
    <property type="term" value="P:carbohydrate metabolic process"/>
    <property type="evidence" value="ECO:0007669"/>
    <property type="project" value="UniProtKB-ARBA"/>
</dbReference>
<sequence length="661" mass="67582">MRRALGLFGAACLLVLGAMPAQAAQQPGEQALLAAHAEALPPQLKQALRRDLGLDPVTYLANGRAARQAAAAADRLRAELGSAFGGAWFESGNRRLRVAVTDEAAADRVRIAGAGAQVRPVNAEALDQAVDAVARWSAALPPAERAAVYGITPDVRAGNLRLLLADSATGRRLANSLPRPGVSLRVEHTDLPPQPPAVRAQGCGYGLNALDRLGRAVSLGPAHCAPLGSVDRFTLASLDGDGPGDDLASIRIADQHATPLPEVAGPGGAQRVESIAAAIPGAQVCAAGRAGYSCGTVFAPRSVWRLGESGAMALRGFEVHGLCVDGGGALLAGGAALGWTSAAHLGSPAGRCRPAPGPGGLTTLALGESLTTDVLPSFGGELRLLTTEGDADADGVRDVDELAPDRTRPRDANQDKLVAYLDPDEPRLRAPTLLGPLDGSRGTEALPEVHGTARPGARVSVRLDAKPPVQITADSEGRWKLTLPEKLCLGGHQVALRQSVDGQESPETVGNFTVMPPPPVITAPGQGDRGDLPRPQIAGTGKPKALVTVSVDGVPAGSTTVGADGQWRLRPGADLKPGARSITARQTVTRVDSAEASVRYLVGGVSAPSQDVLETGANPGLAAELKGGGHPVAVAVTLGGGLLVLGLALGLRRLRRRADAD</sequence>
<organism evidence="4 5">
    <name type="scientific">Crossiella cryophila</name>
    <dbReference type="NCBI Taxonomy" id="43355"/>
    <lineage>
        <taxon>Bacteria</taxon>
        <taxon>Bacillati</taxon>
        <taxon>Actinomycetota</taxon>
        <taxon>Actinomycetes</taxon>
        <taxon>Pseudonocardiales</taxon>
        <taxon>Pseudonocardiaceae</taxon>
        <taxon>Crossiella</taxon>
    </lineage>
</organism>
<dbReference type="Gene3D" id="2.40.10.10">
    <property type="entry name" value="Trypsin-like serine proteases"/>
    <property type="match status" value="2"/>
</dbReference>
<gene>
    <name evidence="4" type="ORF">HNR67_000880</name>
</gene>
<dbReference type="NCBIfam" id="NF033510">
    <property type="entry name" value="Ca_tandemer"/>
    <property type="match status" value="1"/>
</dbReference>
<keyword evidence="2" id="KW-0472">Membrane</keyword>
<feature type="region of interest" description="Disordered" evidence="1">
    <location>
        <begin position="427"/>
        <end position="453"/>
    </location>
</feature>
<evidence type="ECO:0008006" key="6">
    <source>
        <dbReference type="Google" id="ProtNLM"/>
    </source>
</evidence>
<dbReference type="RefSeq" id="WP_185000843.1">
    <property type="nucleotide sequence ID" value="NZ_BAAAUI010000024.1"/>
</dbReference>
<protein>
    <recommendedName>
        <fullName evidence="6">Bacterial Ig domain-containing protein</fullName>
    </recommendedName>
</protein>
<dbReference type="InterPro" id="IPR013783">
    <property type="entry name" value="Ig-like_fold"/>
</dbReference>
<accession>A0A7W7C594</accession>
<comment type="caution">
    <text evidence="4">The sequence shown here is derived from an EMBL/GenBank/DDBJ whole genome shotgun (WGS) entry which is preliminary data.</text>
</comment>
<evidence type="ECO:0000256" key="1">
    <source>
        <dbReference type="SAM" id="MobiDB-lite"/>
    </source>
</evidence>
<feature type="transmembrane region" description="Helical" evidence="2">
    <location>
        <begin position="632"/>
        <end position="651"/>
    </location>
</feature>
<reference evidence="4 5" key="1">
    <citation type="submission" date="2020-08" db="EMBL/GenBank/DDBJ databases">
        <title>Sequencing the genomes of 1000 actinobacteria strains.</title>
        <authorList>
            <person name="Klenk H.-P."/>
        </authorList>
    </citation>
    <scope>NUCLEOTIDE SEQUENCE [LARGE SCALE GENOMIC DNA]</scope>
    <source>
        <strain evidence="4 5">DSM 44230</strain>
    </source>
</reference>
<keyword evidence="3" id="KW-0732">Signal</keyword>
<keyword evidence="5" id="KW-1185">Reference proteome</keyword>
<feature type="signal peptide" evidence="3">
    <location>
        <begin position="1"/>
        <end position="23"/>
    </location>
</feature>
<evidence type="ECO:0000313" key="4">
    <source>
        <dbReference type="EMBL" id="MBB4674762.1"/>
    </source>
</evidence>
<dbReference type="Proteomes" id="UP000533598">
    <property type="component" value="Unassembled WGS sequence"/>
</dbReference>
<dbReference type="EMBL" id="JACHMH010000001">
    <property type="protein sequence ID" value="MBB4674762.1"/>
    <property type="molecule type" value="Genomic_DNA"/>
</dbReference>
<dbReference type="AlphaFoldDB" id="A0A7W7C594"/>
<dbReference type="InterPro" id="IPR035070">
    <property type="entry name" value="Streptogrisin_prodomain"/>
</dbReference>
<keyword evidence="2" id="KW-0812">Transmembrane</keyword>